<keyword evidence="9" id="KW-1185">Reference proteome</keyword>
<dbReference type="Proteomes" id="UP000032352">
    <property type="component" value="Chromosome pTvir"/>
</dbReference>
<comment type="caution">
    <text evidence="6">Lacks conserved residue(s) required for the propagation of feature annotation.</text>
</comment>
<dbReference type="GO" id="GO:0008773">
    <property type="term" value="F:[protein-PII] uridylyltransferase activity"/>
    <property type="evidence" value="ECO:0007669"/>
    <property type="project" value="UniProtKB-UniRule"/>
</dbReference>
<dbReference type="SUPFAM" id="SSF81891">
    <property type="entry name" value="Poly A polymerase C-terminal region-like"/>
    <property type="match status" value="1"/>
</dbReference>
<feature type="domain" description="ACT" evidence="7">
    <location>
        <begin position="687"/>
        <end position="768"/>
    </location>
</feature>
<feature type="domain" description="ACT" evidence="7">
    <location>
        <begin position="793"/>
        <end position="862"/>
    </location>
</feature>
<dbReference type="SUPFAM" id="SSF81593">
    <property type="entry name" value="Nucleotidyltransferase substrate binding subunit/domain"/>
    <property type="match status" value="1"/>
</dbReference>
<dbReference type="EC" id="3.1.4.-" evidence="6"/>
<dbReference type="GO" id="GO:0008081">
    <property type="term" value="F:phosphoric diester hydrolase activity"/>
    <property type="evidence" value="ECO:0007669"/>
    <property type="project" value="UniProtKB-UniRule"/>
</dbReference>
<dbReference type="KEGG" id="tvd:SG34_033325"/>
<feature type="region of interest" description="Uridylyltransferase" evidence="6">
    <location>
        <begin position="1"/>
        <end position="330"/>
    </location>
</feature>
<dbReference type="PANTHER" id="PTHR47320">
    <property type="entry name" value="BIFUNCTIONAL URIDYLYLTRANSFERASE/URIDYLYL-REMOVING ENZYME"/>
    <property type="match status" value="1"/>
</dbReference>
<comment type="catalytic activity">
    <reaction evidence="6">
        <text>[protein-PII]-L-tyrosine + UTP = [protein-PII]-uridylyl-L-tyrosine + diphosphate</text>
        <dbReference type="Rhea" id="RHEA:13673"/>
        <dbReference type="Rhea" id="RHEA-COMP:12147"/>
        <dbReference type="Rhea" id="RHEA-COMP:12148"/>
        <dbReference type="ChEBI" id="CHEBI:33019"/>
        <dbReference type="ChEBI" id="CHEBI:46398"/>
        <dbReference type="ChEBI" id="CHEBI:46858"/>
        <dbReference type="ChEBI" id="CHEBI:90602"/>
        <dbReference type="EC" id="2.7.7.59"/>
    </reaction>
</comment>
<evidence type="ECO:0000313" key="8">
    <source>
        <dbReference type="EMBL" id="WDE08781.1"/>
    </source>
</evidence>
<keyword evidence="2 6" id="KW-0548">Nucleotidyltransferase</keyword>
<keyword evidence="4 6" id="KW-0460">Magnesium</keyword>
<dbReference type="NCBIfam" id="TIGR01693">
    <property type="entry name" value="UTase_glnD"/>
    <property type="match status" value="1"/>
</dbReference>
<dbReference type="Gene3D" id="1.10.3090.10">
    <property type="entry name" value="cca-adding enzyme, domain 2"/>
    <property type="match status" value="1"/>
</dbReference>
<comment type="function">
    <text evidence="6">Modifies, by uridylylation and deuridylylation, the PII regulatory proteins (GlnB and homologs), in response to the nitrogen status of the cell that GlnD senses through the glutamine level. Under low glutamine levels, catalyzes the conversion of the PII proteins and UTP to PII-UMP and PPi, while under higher glutamine levels, GlnD hydrolyzes PII-UMP to PII and UMP (deuridylylation). Thus, controls uridylylation state and activity of the PII proteins, and plays an important role in the regulation of nitrogen metabolism.</text>
</comment>
<keyword evidence="5 6" id="KW-0511">Multifunctional enzyme</keyword>
<dbReference type="InterPro" id="IPR002934">
    <property type="entry name" value="Polymerase_NTP_transf_dom"/>
</dbReference>
<organism evidence="8 9">
    <name type="scientific">Thalassomonas viridans</name>
    <dbReference type="NCBI Taxonomy" id="137584"/>
    <lineage>
        <taxon>Bacteria</taxon>
        <taxon>Pseudomonadati</taxon>
        <taxon>Pseudomonadota</taxon>
        <taxon>Gammaproteobacteria</taxon>
        <taxon>Alteromonadales</taxon>
        <taxon>Colwelliaceae</taxon>
        <taxon>Thalassomonas</taxon>
    </lineage>
</organism>
<dbReference type="EMBL" id="CP059734">
    <property type="protein sequence ID" value="WDE08781.1"/>
    <property type="molecule type" value="Genomic_DNA"/>
</dbReference>
<comment type="domain">
    <text evidence="6">Has four distinct domains: an N-terminal nucleotidyltransferase (NT) domain responsible for UTase activity, a central HD domain that encodes UR activity, and two C-terminal ACT domains that seem to have a role in glutamine sensing.</text>
</comment>
<dbReference type="EC" id="2.7.7.59" evidence="6"/>
<sequence length="862" mass="98559">MDISASVNFSEPSSIRACLVQHEAALNQQFFETTITCLQNQRAVMFDGLLVGLWRECQLHDGANISLNAVGGYGRQTLHPKSDLDICILFDTPLTQKQKDNLSLFLTKLWDLGVDIGHAVRSVEENLAAAKGDITIATNLLDIRTLTGQETHAVNVLKKIYKDEIWSSREFFHEKISEQEGRHAKAKNTTLYLEPNIKNNPGGLRDVQTIIWIARKHFKVDDAQTLKKLGFLKPDEYSELTESYDFVCRVRWALHCVANRSEERLLFDYQPEVAKFMKFGHGNNAQLAVEKMMRQLFRAMTRIQELNQMMIGVIKREIFSTDKDTDSQQDLDEYFFIAKGMIQAKYDEVFFNKANVLRLFKFVAEHDTIYDIAPETLRLVRQTRRSLLGELQDYQECRKEFLAIIKHRNGLKRTFSLMHRYGILASYFPEWQSIEGQMQFDMHNAYTVDEHAFKLIQYIDGFANGKKNKNLIGSIYRESTLKHILVIAGLCHDLSGKQSHETNEVSAMYAKEFALLHDLKKSEADIVHWIVENQDLLIATAQTLDINDPEVIKNVAKQIRTEAKLNALYCFTVADLMATNDQCWNEWQESLLTDLYISLRNALKNGIENVFEQRIVIRENKDEALKFLLGTDFNECDVKRLWATIPSNFFNSNQVNEIVEFTSQVLNKGTKTEVVSLSEDTSLECSNLLVYAKDRSMLFVDLFNTLSSLKVRVKEAQLYKTKDNNVLEVIKILDHNDEAISDSYRSAQITQKIAKVLSGVGTVQKPVKPKFVKNFENSPEIEFLQTPKADKILLRVNALDNPSLIEKICNVFQQNQLTVHSAKISSLGECSENVFAISTQDSSKISGKDKSELAQMLLNDIA</sequence>
<evidence type="ECO:0000256" key="1">
    <source>
        <dbReference type="ARBA" id="ARBA00022679"/>
    </source>
</evidence>
<gene>
    <name evidence="6 8" type="primary">glnD</name>
    <name evidence="8" type="ORF">SG34_033325</name>
</gene>
<protein>
    <recommendedName>
        <fullName evidence="6">Bifunctional uridylyltransferase/uridylyl-removing enzyme</fullName>
        <shortName evidence="6">UTase/UR</shortName>
    </recommendedName>
    <alternativeName>
        <fullName evidence="6">Bifunctional [protein-PII] modification enzyme</fullName>
    </alternativeName>
    <alternativeName>
        <fullName evidence="6">Bifunctional nitrogen sensor protein</fullName>
    </alternativeName>
    <domain>
        <recommendedName>
            <fullName evidence="6">[Protein-PII] uridylyltransferase</fullName>
            <shortName evidence="6">PII uridylyltransferase</shortName>
            <shortName evidence="6">UTase</shortName>
            <ecNumber evidence="6">2.7.7.59</ecNumber>
        </recommendedName>
    </domain>
    <domain>
        <recommendedName>
            <fullName evidence="6">[Protein-PII]-UMP uridylyl-removing enzyme</fullName>
            <shortName evidence="6">UR</shortName>
            <ecNumber evidence="6">3.1.4.-</ecNumber>
        </recommendedName>
    </domain>
</protein>
<dbReference type="InterPro" id="IPR013546">
    <property type="entry name" value="PII_UdlTrfase/GS_AdlTrfase"/>
</dbReference>
<dbReference type="InterPro" id="IPR002912">
    <property type="entry name" value="ACT_dom"/>
</dbReference>
<evidence type="ECO:0000256" key="5">
    <source>
        <dbReference type="ARBA" id="ARBA00023268"/>
    </source>
</evidence>
<evidence type="ECO:0000256" key="4">
    <source>
        <dbReference type="ARBA" id="ARBA00022842"/>
    </source>
</evidence>
<dbReference type="SUPFAM" id="SSF55021">
    <property type="entry name" value="ACT-like"/>
    <property type="match status" value="1"/>
</dbReference>
<dbReference type="GO" id="GO:0006808">
    <property type="term" value="P:regulation of nitrogen utilization"/>
    <property type="evidence" value="ECO:0007669"/>
    <property type="project" value="UniProtKB-UniRule"/>
</dbReference>
<evidence type="ECO:0000259" key="7">
    <source>
        <dbReference type="PROSITE" id="PS51671"/>
    </source>
</evidence>
<dbReference type="HAMAP" id="MF_00277">
    <property type="entry name" value="PII_uridylyl_transf"/>
    <property type="match status" value="1"/>
</dbReference>
<evidence type="ECO:0000256" key="6">
    <source>
        <dbReference type="HAMAP-Rule" id="MF_00277"/>
    </source>
</evidence>
<evidence type="ECO:0000256" key="3">
    <source>
        <dbReference type="ARBA" id="ARBA00022801"/>
    </source>
</evidence>
<dbReference type="InterPro" id="IPR045865">
    <property type="entry name" value="ACT-like_dom_sf"/>
</dbReference>
<keyword evidence="1 6" id="KW-0808">Transferase</keyword>
<dbReference type="Gene3D" id="1.20.120.330">
    <property type="entry name" value="Nucleotidyltransferases domain 2"/>
    <property type="match status" value="1"/>
</dbReference>
<reference evidence="8 9" key="1">
    <citation type="journal article" date="2015" name="Genome Announc.">
        <title>Draft Genome Sequences of Marine Isolates of Thalassomonas viridans and Thalassomonas actiniarum.</title>
        <authorList>
            <person name="Olonade I."/>
            <person name="van Zyl L.J."/>
            <person name="Trindade M."/>
        </authorList>
    </citation>
    <scope>NUCLEOTIDE SEQUENCE [LARGE SCALE GENOMIC DNA]</scope>
    <source>
        <strain evidence="8 9">XOM25</strain>
    </source>
</reference>
<evidence type="ECO:0000256" key="2">
    <source>
        <dbReference type="ARBA" id="ARBA00022695"/>
    </source>
</evidence>
<dbReference type="AlphaFoldDB" id="A0AAE9Z8R9"/>
<dbReference type="SUPFAM" id="SSF81301">
    <property type="entry name" value="Nucleotidyltransferase"/>
    <property type="match status" value="1"/>
</dbReference>
<reference evidence="8 9" key="2">
    <citation type="journal article" date="2022" name="Mar. Drugs">
        <title>Bioassay-Guided Fractionation Leads to the Detection of Cholic Acid Generated by the Rare Thalassomonas sp.</title>
        <authorList>
            <person name="Pheiffer F."/>
            <person name="Schneider Y.K."/>
            <person name="Hansen E.H."/>
            <person name="Andersen J.H."/>
            <person name="Isaksson J."/>
            <person name="Busche T."/>
            <person name="R C."/>
            <person name="Kalinowski J."/>
            <person name="Zyl L.V."/>
            <person name="Trindade M."/>
        </authorList>
    </citation>
    <scope>NUCLEOTIDE SEQUENCE [LARGE SCALE GENOMIC DNA]</scope>
    <source>
        <strain evidence="8 9">XOM25</strain>
    </source>
</reference>
<comment type="catalytic activity">
    <reaction evidence="6">
        <text>[protein-PII]-uridylyl-L-tyrosine + H2O = [protein-PII]-L-tyrosine + UMP + H(+)</text>
        <dbReference type="Rhea" id="RHEA:48600"/>
        <dbReference type="Rhea" id="RHEA-COMP:12147"/>
        <dbReference type="Rhea" id="RHEA-COMP:12148"/>
        <dbReference type="ChEBI" id="CHEBI:15377"/>
        <dbReference type="ChEBI" id="CHEBI:15378"/>
        <dbReference type="ChEBI" id="CHEBI:46858"/>
        <dbReference type="ChEBI" id="CHEBI:57865"/>
        <dbReference type="ChEBI" id="CHEBI:90602"/>
    </reaction>
</comment>
<dbReference type="InterPro" id="IPR010043">
    <property type="entry name" value="UTase/UR"/>
</dbReference>
<dbReference type="Pfam" id="PF01909">
    <property type="entry name" value="NTP_transf_2"/>
    <property type="match status" value="1"/>
</dbReference>
<dbReference type="Pfam" id="PF08335">
    <property type="entry name" value="GlnD_UR_UTase"/>
    <property type="match status" value="1"/>
</dbReference>
<dbReference type="RefSeq" id="WP_053046353.1">
    <property type="nucleotide sequence ID" value="NZ_CP059734.1"/>
</dbReference>
<proteinExistence type="inferred from homology"/>
<accession>A0AAE9Z8R9</accession>
<comment type="cofactor">
    <cofactor evidence="6">
        <name>Mg(2+)</name>
        <dbReference type="ChEBI" id="CHEBI:18420"/>
    </cofactor>
</comment>
<comment type="activity regulation">
    <text evidence="6">Uridylyltransferase (UTase) activity is inhibited by glutamine, while glutamine activates uridylyl-removing (UR) activity.</text>
</comment>
<name>A0AAE9Z8R9_9GAMM</name>
<dbReference type="PROSITE" id="PS51671">
    <property type="entry name" value="ACT"/>
    <property type="match status" value="2"/>
</dbReference>
<dbReference type="InterPro" id="IPR043519">
    <property type="entry name" value="NT_sf"/>
</dbReference>
<keyword evidence="3 6" id="KW-0378">Hydrolase</keyword>
<dbReference type="CDD" id="cd04900">
    <property type="entry name" value="ACT_UUR-like_1"/>
    <property type="match status" value="1"/>
</dbReference>
<dbReference type="PIRSF" id="PIRSF006288">
    <property type="entry name" value="PII_uridyltransf"/>
    <property type="match status" value="1"/>
</dbReference>
<evidence type="ECO:0000313" key="9">
    <source>
        <dbReference type="Proteomes" id="UP000032352"/>
    </source>
</evidence>
<comment type="similarity">
    <text evidence="6">Belongs to the GlnD family.</text>
</comment>
<dbReference type="PANTHER" id="PTHR47320:SF1">
    <property type="entry name" value="BIFUNCTIONAL URIDYLYLTRANSFERASE_URIDYLYL-REMOVING ENZYME"/>
    <property type="match status" value="1"/>
</dbReference>